<dbReference type="Proteomes" id="UP000001056">
    <property type="component" value="Unassembled WGS sequence"/>
</dbReference>
<proteinExistence type="predicted"/>
<dbReference type="InParanoid" id="Q2GNV4"/>
<dbReference type="GeneID" id="4397047"/>
<evidence type="ECO:0000313" key="2">
    <source>
        <dbReference type="Proteomes" id="UP000001056"/>
    </source>
</evidence>
<dbReference type="HOGENOM" id="CLU_2996366_0_0_1"/>
<name>Q2GNV4_CHAGB</name>
<protein>
    <submittedName>
        <fullName evidence="1">Uncharacterized protein</fullName>
    </submittedName>
</protein>
<reference evidence="2" key="1">
    <citation type="journal article" date="2015" name="Genome Announc.">
        <title>Draft genome sequence of the cellulolytic fungus Chaetomium globosum.</title>
        <authorList>
            <person name="Cuomo C.A."/>
            <person name="Untereiner W.A."/>
            <person name="Ma L.-J."/>
            <person name="Grabherr M."/>
            <person name="Birren B.W."/>
        </authorList>
    </citation>
    <scope>NUCLEOTIDE SEQUENCE [LARGE SCALE GENOMIC DNA]</scope>
    <source>
        <strain evidence="2">ATCC 6205 / CBS 148.51 / DSM 1962 / NBRC 6347 / NRRL 1970</strain>
    </source>
</reference>
<evidence type="ECO:0000313" key="1">
    <source>
        <dbReference type="EMBL" id="EAQ83946.1"/>
    </source>
</evidence>
<keyword evidence="2" id="KW-1185">Reference proteome</keyword>
<accession>Q2GNV4</accession>
<dbReference type="VEuPathDB" id="FungiDB:CHGG_10350"/>
<gene>
    <name evidence="1" type="ORF">CHGG_10350</name>
</gene>
<organism evidence="1 2">
    <name type="scientific">Chaetomium globosum (strain ATCC 6205 / CBS 148.51 / DSM 1962 / NBRC 6347 / NRRL 1970)</name>
    <name type="common">Soil fungus</name>
    <dbReference type="NCBI Taxonomy" id="306901"/>
    <lineage>
        <taxon>Eukaryota</taxon>
        <taxon>Fungi</taxon>
        <taxon>Dikarya</taxon>
        <taxon>Ascomycota</taxon>
        <taxon>Pezizomycotina</taxon>
        <taxon>Sordariomycetes</taxon>
        <taxon>Sordariomycetidae</taxon>
        <taxon>Sordariales</taxon>
        <taxon>Chaetomiaceae</taxon>
        <taxon>Chaetomium</taxon>
    </lineage>
</organism>
<dbReference type="RefSeq" id="XP_001228277.1">
    <property type="nucleotide sequence ID" value="XM_001228276.1"/>
</dbReference>
<sequence length="57" mass="6113">MQSLRGSGMDMGMDTIRNINIACYAELSMLRMSSRSPSCSSVESRSLWCASGVTGCS</sequence>
<dbReference type="EMBL" id="CH408035">
    <property type="protein sequence ID" value="EAQ83946.1"/>
    <property type="molecule type" value="Genomic_DNA"/>
</dbReference>
<dbReference type="AlphaFoldDB" id="Q2GNV4"/>